<dbReference type="SUPFAM" id="SSF50494">
    <property type="entry name" value="Trypsin-like serine proteases"/>
    <property type="match status" value="1"/>
</dbReference>
<dbReference type="GO" id="GO:0006508">
    <property type="term" value="P:proteolysis"/>
    <property type="evidence" value="ECO:0007669"/>
    <property type="project" value="InterPro"/>
</dbReference>
<organism evidence="2 3">
    <name type="scientific">Pseudomonas silesiensis</name>
    <dbReference type="NCBI Taxonomy" id="1853130"/>
    <lineage>
        <taxon>Bacteria</taxon>
        <taxon>Pseudomonadati</taxon>
        <taxon>Pseudomonadota</taxon>
        <taxon>Gammaproteobacteria</taxon>
        <taxon>Pseudomonadales</taxon>
        <taxon>Pseudomonadaceae</taxon>
        <taxon>Pseudomonas</taxon>
    </lineage>
</organism>
<dbReference type="Pfam" id="PF13365">
    <property type="entry name" value="Trypsin_2"/>
    <property type="match status" value="1"/>
</dbReference>
<dbReference type="EMBL" id="CP014870">
    <property type="protein sequence ID" value="ANJ56470.1"/>
    <property type="molecule type" value="Genomic_DNA"/>
</dbReference>
<keyword evidence="3" id="KW-1185">Reference proteome</keyword>
<dbReference type="KEGG" id="psil:PMA3_15480"/>
<feature type="chain" id="PRO_5008249974" description="Peptidase S1 domain-containing protein" evidence="1">
    <location>
        <begin position="25"/>
        <end position="497"/>
    </location>
</feature>
<dbReference type="OrthoDB" id="6968353at2"/>
<dbReference type="InterPro" id="IPR043504">
    <property type="entry name" value="Peptidase_S1_PA_chymotrypsin"/>
</dbReference>
<dbReference type="Gene3D" id="2.40.10.10">
    <property type="entry name" value="Trypsin-like serine proteases"/>
    <property type="match status" value="2"/>
</dbReference>
<dbReference type="RefSeq" id="WP_064677984.1">
    <property type="nucleotide sequence ID" value="NZ_CP014870.1"/>
</dbReference>
<feature type="signal peptide" evidence="1">
    <location>
        <begin position="1"/>
        <end position="24"/>
    </location>
</feature>
<dbReference type="AlphaFoldDB" id="A0A191YUB9"/>
<dbReference type="Proteomes" id="UP000078354">
    <property type="component" value="Chromosome"/>
</dbReference>
<evidence type="ECO:0000313" key="2">
    <source>
        <dbReference type="EMBL" id="ANJ56470.1"/>
    </source>
</evidence>
<sequence length="497" mass="55218">MNKKHLRTSFLLAGALFVSTGIYAVDLGEGLANESDALLLKNHNGSYSRWNGVGNIFWNDEPNCTASLLDTRDKHNNAVGPAYLLTAAHCVVDEQAFDQPVEETVKFNYFNDTANAYKSYKINKIVWKDYKHTDLAVLELDATLSTLLADGINPLRMASEWPRVTGDVLVVGAPQDLQGSGLRLAACAQEPTGATLVEDFRAYLDTLKNRCKEIRPGSSGSPMLDRNTGQILSVLTTSTYDAKIDEKCFVNAPCEIRRGQPVLSSDTHYSVPVDYLSGCFSNGVFSNDSNACAPYTTFKVLDLSWPTQYITMPEDINSSPPAVQVDFTLSTPYYRFKTVRDVALCQSPHDYSDTFDATDASLKAPISRESGMHYLCIIGVESADHRPSIELLKSAWVTPAQLIERTPVRTPEPTITLSADWNYHIKWQYSIPMYYGTLYYTSPAKDTDCNAIPVKDYIETFEAITFTAEKLPLTLCSRNKDLSDRYSSARTDLLALP</sequence>
<proteinExistence type="predicted"/>
<dbReference type="PROSITE" id="PS00134">
    <property type="entry name" value="TRYPSIN_HIS"/>
    <property type="match status" value="1"/>
</dbReference>
<name>A0A191YUB9_9PSED</name>
<evidence type="ECO:0000256" key="1">
    <source>
        <dbReference type="SAM" id="SignalP"/>
    </source>
</evidence>
<evidence type="ECO:0000313" key="3">
    <source>
        <dbReference type="Proteomes" id="UP000078354"/>
    </source>
</evidence>
<dbReference type="GO" id="GO:0004252">
    <property type="term" value="F:serine-type endopeptidase activity"/>
    <property type="evidence" value="ECO:0007669"/>
    <property type="project" value="InterPro"/>
</dbReference>
<dbReference type="InterPro" id="IPR009003">
    <property type="entry name" value="Peptidase_S1_PA"/>
</dbReference>
<evidence type="ECO:0008006" key="4">
    <source>
        <dbReference type="Google" id="ProtNLM"/>
    </source>
</evidence>
<reference evidence="2 3" key="1">
    <citation type="journal article" date="2018" name="Syst. Appl. Microbiol.">
        <title>Pseudomonas silesiensis sp. nov. strain A3T isolated from a biological pesticide sewage treatment plant and analysis of the complete genome sequence.</title>
        <authorList>
            <person name="Kaminski M.A."/>
            <person name="Furmanczyk E.M."/>
            <person name="Sobczak A."/>
            <person name="Dziembowski A."/>
            <person name="Lipinski L."/>
        </authorList>
    </citation>
    <scope>NUCLEOTIDE SEQUENCE [LARGE SCALE GENOMIC DNA]</scope>
    <source>
        <strain evidence="2 3">A3</strain>
    </source>
</reference>
<dbReference type="InterPro" id="IPR018114">
    <property type="entry name" value="TRYPSIN_HIS"/>
</dbReference>
<accession>A0A191YUB9</accession>
<gene>
    <name evidence="2" type="ORF">PMA3_15480</name>
</gene>
<protein>
    <recommendedName>
        <fullName evidence="4">Peptidase S1 domain-containing protein</fullName>
    </recommendedName>
</protein>
<keyword evidence="1" id="KW-0732">Signal</keyword>